<evidence type="ECO:0000259" key="1">
    <source>
        <dbReference type="Pfam" id="PF12937"/>
    </source>
</evidence>
<feature type="domain" description="F-box" evidence="1">
    <location>
        <begin position="50"/>
        <end position="108"/>
    </location>
</feature>
<comment type="caution">
    <text evidence="2">The sequence shown here is derived from an EMBL/GenBank/DDBJ whole genome shotgun (WGS) entry which is preliminary data.</text>
</comment>
<proteinExistence type="predicted"/>
<sequence>MSSPTSSTELRILSAQLAAEIAELRTCLAGLVAKYEHVQSKLDSVIYPVLQLPPEITAQIFMRCSPDREGDGQIMCKAAMLFPLRLASVCRDWRSIALSTPRIWGSINICLNSSAHLDFQRRLSLCGDCPLSLELCYNFMRRRLDIPHVLPLAIAIDHCRNWETVKIDLMDRDVALLNQVKGSLPLLHKLHVSIYGVSVGDAFGDAPGLRNLTLTVFDTGTHAISTANFPWEQLTTFTGDGLSVEDCFNVLRFAPHLNNCTFSGWFGIDDGLPSIPLHLPNLRSLRLMNHERFGWFLGSLTLPRLEDLHISILPRQISPFCDFISRSACSLRKLGMTTSSLLSPEVLLQLWEAVPTVTHIDVSPIIFCDQMTRLLWERSDLLPLLQSVVVNGRRQPNHAMDHQLLVNMLRSRQHSDLPSLESFSLFTSESSNINARNMSQLISISKGGMNIQMDVTVPFQALVSGWEDAI</sequence>
<dbReference type="Gene3D" id="3.80.10.10">
    <property type="entry name" value="Ribonuclease Inhibitor"/>
    <property type="match status" value="1"/>
</dbReference>
<evidence type="ECO:0000313" key="2">
    <source>
        <dbReference type="EMBL" id="KAJ7043824.1"/>
    </source>
</evidence>
<dbReference type="EMBL" id="JARJCM010000008">
    <property type="protein sequence ID" value="KAJ7043824.1"/>
    <property type="molecule type" value="Genomic_DNA"/>
</dbReference>
<gene>
    <name evidence="2" type="ORF">C8F04DRAFT_679310</name>
</gene>
<dbReference type="InterPro" id="IPR032675">
    <property type="entry name" value="LRR_dom_sf"/>
</dbReference>
<organism evidence="2 3">
    <name type="scientific">Mycena alexandri</name>
    <dbReference type="NCBI Taxonomy" id="1745969"/>
    <lineage>
        <taxon>Eukaryota</taxon>
        <taxon>Fungi</taxon>
        <taxon>Dikarya</taxon>
        <taxon>Basidiomycota</taxon>
        <taxon>Agaricomycotina</taxon>
        <taxon>Agaricomycetes</taxon>
        <taxon>Agaricomycetidae</taxon>
        <taxon>Agaricales</taxon>
        <taxon>Marasmiineae</taxon>
        <taxon>Mycenaceae</taxon>
        <taxon>Mycena</taxon>
    </lineage>
</organism>
<keyword evidence="3" id="KW-1185">Reference proteome</keyword>
<dbReference type="SUPFAM" id="SSF52047">
    <property type="entry name" value="RNI-like"/>
    <property type="match status" value="1"/>
</dbReference>
<dbReference type="InterPro" id="IPR001810">
    <property type="entry name" value="F-box_dom"/>
</dbReference>
<accession>A0AAD6XFZ6</accession>
<reference evidence="2" key="1">
    <citation type="submission" date="2023-03" db="EMBL/GenBank/DDBJ databases">
        <title>Massive genome expansion in bonnet fungi (Mycena s.s.) driven by repeated elements and novel gene families across ecological guilds.</title>
        <authorList>
            <consortium name="Lawrence Berkeley National Laboratory"/>
            <person name="Harder C.B."/>
            <person name="Miyauchi S."/>
            <person name="Viragh M."/>
            <person name="Kuo A."/>
            <person name="Thoen E."/>
            <person name="Andreopoulos B."/>
            <person name="Lu D."/>
            <person name="Skrede I."/>
            <person name="Drula E."/>
            <person name="Henrissat B."/>
            <person name="Morin E."/>
            <person name="Kohler A."/>
            <person name="Barry K."/>
            <person name="LaButti K."/>
            <person name="Morin E."/>
            <person name="Salamov A."/>
            <person name="Lipzen A."/>
            <person name="Mereny Z."/>
            <person name="Hegedus B."/>
            <person name="Baldrian P."/>
            <person name="Stursova M."/>
            <person name="Weitz H."/>
            <person name="Taylor A."/>
            <person name="Grigoriev I.V."/>
            <person name="Nagy L.G."/>
            <person name="Martin F."/>
            <person name="Kauserud H."/>
        </authorList>
    </citation>
    <scope>NUCLEOTIDE SEQUENCE</scope>
    <source>
        <strain evidence="2">CBHHK200</strain>
    </source>
</reference>
<dbReference type="AlphaFoldDB" id="A0AAD6XFZ6"/>
<dbReference type="Proteomes" id="UP001218188">
    <property type="component" value="Unassembled WGS sequence"/>
</dbReference>
<name>A0AAD6XFZ6_9AGAR</name>
<evidence type="ECO:0000313" key="3">
    <source>
        <dbReference type="Proteomes" id="UP001218188"/>
    </source>
</evidence>
<protein>
    <recommendedName>
        <fullName evidence="1">F-box domain-containing protein</fullName>
    </recommendedName>
</protein>
<dbReference type="Pfam" id="PF12937">
    <property type="entry name" value="F-box-like"/>
    <property type="match status" value="1"/>
</dbReference>